<dbReference type="GO" id="GO:0016853">
    <property type="term" value="F:isomerase activity"/>
    <property type="evidence" value="ECO:0007669"/>
    <property type="project" value="UniProtKB-KW"/>
</dbReference>
<comment type="caution">
    <text evidence="2">The sequence shown here is derived from an EMBL/GenBank/DDBJ whole genome shotgun (WGS) entry which is preliminary data.</text>
</comment>
<sequence>MTLKRRNFLKTAGGFAAGLAIAPYACSSGNKTEVASTDSVVTKPFGLQLYSLRDDFPKDPKGVLAKVASYGYKQIESYEGPDGMFWGMTNKEFKAYIDELGMNVVASHCDIDKDFERKAAEAAEIGMKYLICPWRSQETLDGYRQAAADFNAKGEICKSNGIRFAYHNHAYSFTKLEDIYPQDIFMNETDPNLVDFEMDMYWVVTAGEDPVAWCKKQPGRYKLGHVKDRMANTEEREATCTLGTGIIDYASIAPAVKEAGMEYLIVEQERYDGTTPLKSVQDDAEYMKKLSV</sequence>
<dbReference type="STRING" id="333140.AWW68_01465"/>
<feature type="domain" description="Xylose isomerase-like TIM barrel" evidence="1">
    <location>
        <begin position="64"/>
        <end position="290"/>
    </location>
</feature>
<organism evidence="2 3">
    <name type="scientific">Roseivirga spongicola</name>
    <dbReference type="NCBI Taxonomy" id="333140"/>
    <lineage>
        <taxon>Bacteria</taxon>
        <taxon>Pseudomonadati</taxon>
        <taxon>Bacteroidota</taxon>
        <taxon>Cytophagia</taxon>
        <taxon>Cytophagales</taxon>
        <taxon>Roseivirgaceae</taxon>
        <taxon>Roseivirga</taxon>
    </lineage>
</organism>
<dbReference type="OrthoDB" id="9798407at2"/>
<dbReference type="PANTHER" id="PTHR12110">
    <property type="entry name" value="HYDROXYPYRUVATE ISOMERASE"/>
    <property type="match status" value="1"/>
</dbReference>
<evidence type="ECO:0000259" key="1">
    <source>
        <dbReference type="Pfam" id="PF01261"/>
    </source>
</evidence>
<evidence type="ECO:0000313" key="3">
    <source>
        <dbReference type="Proteomes" id="UP000075606"/>
    </source>
</evidence>
<reference evidence="2 3" key="1">
    <citation type="submission" date="2016-01" db="EMBL/GenBank/DDBJ databases">
        <title>Genome sequencing of Roseivirga spongicola UST030701-084.</title>
        <authorList>
            <person name="Selvaratnam C."/>
            <person name="Thevarajoo S."/>
            <person name="Goh K.M."/>
            <person name="Ee R."/>
            <person name="Chan K.-G."/>
            <person name="Chong C.S."/>
        </authorList>
    </citation>
    <scope>NUCLEOTIDE SEQUENCE [LARGE SCALE GENOMIC DNA]</scope>
    <source>
        <strain evidence="2 3">UST030701-084</strain>
    </source>
</reference>
<dbReference type="Gene3D" id="3.20.20.150">
    <property type="entry name" value="Divalent-metal-dependent TIM barrel enzymes"/>
    <property type="match status" value="1"/>
</dbReference>
<dbReference type="Proteomes" id="UP000075606">
    <property type="component" value="Unassembled WGS sequence"/>
</dbReference>
<keyword evidence="2" id="KW-0413">Isomerase</keyword>
<evidence type="ECO:0000313" key="2">
    <source>
        <dbReference type="EMBL" id="KYG77465.1"/>
    </source>
</evidence>
<dbReference type="SUPFAM" id="SSF51658">
    <property type="entry name" value="Xylose isomerase-like"/>
    <property type="match status" value="1"/>
</dbReference>
<accession>A0A150XFH7</accession>
<dbReference type="InterPro" id="IPR036237">
    <property type="entry name" value="Xyl_isomerase-like_sf"/>
</dbReference>
<dbReference type="InterPro" id="IPR013022">
    <property type="entry name" value="Xyl_isomerase-like_TIM-brl"/>
</dbReference>
<protein>
    <submittedName>
        <fullName evidence="2">Sugar phosphate isomerase</fullName>
    </submittedName>
</protein>
<keyword evidence="3" id="KW-1185">Reference proteome</keyword>
<dbReference type="EMBL" id="LRPC01000001">
    <property type="protein sequence ID" value="KYG77465.1"/>
    <property type="molecule type" value="Genomic_DNA"/>
</dbReference>
<dbReference type="PANTHER" id="PTHR12110:SF41">
    <property type="entry name" value="INOSOSE DEHYDRATASE"/>
    <property type="match status" value="1"/>
</dbReference>
<name>A0A150XFH7_9BACT</name>
<dbReference type="RefSeq" id="WP_068215823.1">
    <property type="nucleotide sequence ID" value="NZ_LRPC01000001.1"/>
</dbReference>
<dbReference type="AlphaFoldDB" id="A0A150XFH7"/>
<gene>
    <name evidence="2" type="ORF">AWW68_01465</name>
</gene>
<proteinExistence type="predicted"/>
<dbReference type="InterPro" id="IPR050312">
    <property type="entry name" value="IolE/XylAMocC-like"/>
</dbReference>
<dbReference type="PROSITE" id="PS51318">
    <property type="entry name" value="TAT"/>
    <property type="match status" value="1"/>
</dbReference>
<dbReference type="Pfam" id="PF01261">
    <property type="entry name" value="AP_endonuc_2"/>
    <property type="match status" value="1"/>
</dbReference>
<dbReference type="InterPro" id="IPR006311">
    <property type="entry name" value="TAT_signal"/>
</dbReference>